<dbReference type="InParanoid" id="F9X9X6"/>
<reference evidence="1 2" key="1">
    <citation type="journal article" date="2011" name="PLoS Genet.">
        <title>Finished genome of the fungal wheat pathogen Mycosphaerella graminicola reveals dispensome structure, chromosome plasticity, and stealth pathogenesis.</title>
        <authorList>
            <person name="Goodwin S.B."/>
            <person name="Ben M'barek S."/>
            <person name="Dhillon B."/>
            <person name="Wittenberg A.H.J."/>
            <person name="Crane C.F."/>
            <person name="Hane J.K."/>
            <person name="Foster A.J."/>
            <person name="Van der Lee T.A.J."/>
            <person name="Grimwood J."/>
            <person name="Aerts A."/>
            <person name="Antoniw J."/>
            <person name="Bailey A."/>
            <person name="Bluhm B."/>
            <person name="Bowler J."/>
            <person name="Bristow J."/>
            <person name="van der Burgt A."/>
            <person name="Canto-Canche B."/>
            <person name="Churchill A.C.L."/>
            <person name="Conde-Ferraez L."/>
            <person name="Cools H.J."/>
            <person name="Coutinho P.M."/>
            <person name="Csukai M."/>
            <person name="Dehal P."/>
            <person name="De Wit P."/>
            <person name="Donzelli B."/>
            <person name="van de Geest H.C."/>
            <person name="van Ham R.C.H.J."/>
            <person name="Hammond-Kosack K.E."/>
            <person name="Henrissat B."/>
            <person name="Kilian A."/>
            <person name="Kobayashi A.K."/>
            <person name="Koopmann E."/>
            <person name="Kourmpetis Y."/>
            <person name="Kuzniar A."/>
            <person name="Lindquist E."/>
            <person name="Lombard V."/>
            <person name="Maliepaard C."/>
            <person name="Martins N."/>
            <person name="Mehrabi R."/>
            <person name="Nap J.P.H."/>
            <person name="Ponomarenko A."/>
            <person name="Rudd J.J."/>
            <person name="Salamov A."/>
            <person name="Schmutz J."/>
            <person name="Schouten H.J."/>
            <person name="Shapiro H."/>
            <person name="Stergiopoulos I."/>
            <person name="Torriani S.F.F."/>
            <person name="Tu H."/>
            <person name="de Vries R.P."/>
            <person name="Waalwijk C."/>
            <person name="Ware S.B."/>
            <person name="Wiebenga A."/>
            <person name="Zwiers L.-H."/>
            <person name="Oliver R.P."/>
            <person name="Grigoriev I.V."/>
            <person name="Kema G.H.J."/>
        </authorList>
    </citation>
    <scope>NUCLEOTIDE SEQUENCE [LARGE SCALE GENOMIC DNA]</scope>
    <source>
        <strain evidence="2">CBS 115943 / IPO323</strain>
    </source>
</reference>
<sequence>DERSSTPWLGNSTWSGQTGCGIVYGLLGVGNDHQGDVNAHSNSTSYPTTIACRFSCKYKLGRPVST</sequence>
<dbReference type="GeneID" id="13400869"/>
<dbReference type="HOGENOM" id="CLU_2838374_0_0_1"/>
<keyword evidence="2" id="KW-1185">Reference proteome</keyword>
<name>F9X9X6_ZYMTI</name>
<dbReference type="RefSeq" id="XP_003852802.1">
    <property type="nucleotide sequence ID" value="XM_003852754.1"/>
</dbReference>
<gene>
    <name evidence="1" type="ORF">MYCGRDRAFT_103995</name>
</gene>
<dbReference type="Proteomes" id="UP000008062">
    <property type="component" value="Chromosome 4"/>
</dbReference>
<evidence type="ECO:0000313" key="2">
    <source>
        <dbReference type="Proteomes" id="UP000008062"/>
    </source>
</evidence>
<proteinExistence type="predicted"/>
<feature type="non-terminal residue" evidence="1">
    <location>
        <position position="1"/>
    </location>
</feature>
<dbReference type="AlphaFoldDB" id="F9X9X6"/>
<organism evidence="1 2">
    <name type="scientific">Zymoseptoria tritici (strain CBS 115943 / IPO323)</name>
    <name type="common">Speckled leaf blotch fungus</name>
    <name type="synonym">Septoria tritici</name>
    <dbReference type="NCBI Taxonomy" id="336722"/>
    <lineage>
        <taxon>Eukaryota</taxon>
        <taxon>Fungi</taxon>
        <taxon>Dikarya</taxon>
        <taxon>Ascomycota</taxon>
        <taxon>Pezizomycotina</taxon>
        <taxon>Dothideomycetes</taxon>
        <taxon>Dothideomycetidae</taxon>
        <taxon>Mycosphaerellales</taxon>
        <taxon>Mycosphaerellaceae</taxon>
        <taxon>Zymoseptoria</taxon>
    </lineage>
</organism>
<evidence type="ECO:0000313" key="1">
    <source>
        <dbReference type="EMBL" id="EGP87778.1"/>
    </source>
</evidence>
<protein>
    <submittedName>
        <fullName evidence="1">Uncharacterized protein</fullName>
    </submittedName>
</protein>
<dbReference type="KEGG" id="ztr:MYCGRDRAFT_103995"/>
<dbReference type="EMBL" id="CM001199">
    <property type="protein sequence ID" value="EGP87778.1"/>
    <property type="molecule type" value="Genomic_DNA"/>
</dbReference>
<accession>F9X9X6</accession>